<comment type="caution">
    <text evidence="1">The sequence shown here is derived from an EMBL/GenBank/DDBJ whole genome shotgun (WGS) entry which is preliminary data.</text>
</comment>
<evidence type="ECO:0000313" key="1">
    <source>
        <dbReference type="EMBL" id="KKN09097.1"/>
    </source>
</evidence>
<protein>
    <submittedName>
        <fullName evidence="1">Uncharacterized protein</fullName>
    </submittedName>
</protein>
<name>A0A0F9NAY9_9ZZZZ</name>
<accession>A0A0F9NAY9</accession>
<dbReference type="AlphaFoldDB" id="A0A0F9NAY9"/>
<organism evidence="1">
    <name type="scientific">marine sediment metagenome</name>
    <dbReference type="NCBI Taxonomy" id="412755"/>
    <lineage>
        <taxon>unclassified sequences</taxon>
        <taxon>metagenomes</taxon>
        <taxon>ecological metagenomes</taxon>
    </lineage>
</organism>
<gene>
    <name evidence="1" type="ORF">LCGC14_1050080</name>
</gene>
<proteinExistence type="predicted"/>
<dbReference type="EMBL" id="LAZR01004384">
    <property type="protein sequence ID" value="KKN09097.1"/>
    <property type="molecule type" value="Genomic_DNA"/>
</dbReference>
<reference evidence="1" key="1">
    <citation type="journal article" date="2015" name="Nature">
        <title>Complex archaea that bridge the gap between prokaryotes and eukaryotes.</title>
        <authorList>
            <person name="Spang A."/>
            <person name="Saw J.H."/>
            <person name="Jorgensen S.L."/>
            <person name="Zaremba-Niedzwiedzka K."/>
            <person name="Martijn J."/>
            <person name="Lind A.E."/>
            <person name="van Eijk R."/>
            <person name="Schleper C."/>
            <person name="Guy L."/>
            <person name="Ettema T.J."/>
        </authorList>
    </citation>
    <scope>NUCLEOTIDE SEQUENCE</scope>
</reference>
<sequence length="98" mass="11538">MPKFTFGNALYEIPLPKPHRLKHWFPLQITECVTSVVVECPAFDEYGYGEDYNSAVKDLGESIVGFWESLKHLKKRRRNMGESMRRIFDLMEEQIRGE</sequence>